<feature type="compositionally biased region" description="Low complexity" evidence="1">
    <location>
        <begin position="80"/>
        <end position="90"/>
    </location>
</feature>
<sequence length="140" mass="16096">MTQWRAPNSQFQSRQGPFYSPYQPGNAYKGFPMKGKQYGFPSKWQPVNGPQSPVGSPYPMTPYQFYQKPPQPNNWGNYFQQQPQQGQYGKPPNPIMQYFQDENGQLDVDKMFSTFGQISSTVKQVSPIVKEFGSMFKGMK</sequence>
<name>A0A516KCK3_9BACI</name>
<evidence type="ECO:0000313" key="3">
    <source>
        <dbReference type="Proteomes" id="UP000315215"/>
    </source>
</evidence>
<feature type="region of interest" description="Disordered" evidence="1">
    <location>
        <begin position="72"/>
        <end position="94"/>
    </location>
</feature>
<dbReference type="AlphaFoldDB" id="A0A516KCK3"/>
<dbReference type="Pfam" id="PF14179">
    <property type="entry name" value="YppG"/>
    <property type="match status" value="1"/>
</dbReference>
<dbReference type="RefSeq" id="WP_143891891.1">
    <property type="nucleotide sequence ID" value="NZ_CP041666.1"/>
</dbReference>
<feature type="compositionally biased region" description="Polar residues" evidence="1">
    <location>
        <begin position="1"/>
        <end position="15"/>
    </location>
</feature>
<feature type="region of interest" description="Disordered" evidence="1">
    <location>
        <begin position="1"/>
        <end position="23"/>
    </location>
</feature>
<dbReference type="Proteomes" id="UP000315215">
    <property type="component" value="Chromosome"/>
</dbReference>
<evidence type="ECO:0000256" key="1">
    <source>
        <dbReference type="SAM" id="MobiDB-lite"/>
    </source>
</evidence>
<gene>
    <name evidence="2" type="ORF">FN924_02300</name>
</gene>
<keyword evidence="3" id="KW-1185">Reference proteome</keyword>
<accession>A0A516KCK3</accession>
<protein>
    <recommendedName>
        <fullName evidence="4">YppG-like protein</fullName>
    </recommendedName>
</protein>
<evidence type="ECO:0008006" key="4">
    <source>
        <dbReference type="Google" id="ProtNLM"/>
    </source>
</evidence>
<dbReference type="OrthoDB" id="2456726at2"/>
<evidence type="ECO:0000313" key="2">
    <source>
        <dbReference type="EMBL" id="QDP39141.1"/>
    </source>
</evidence>
<organism evidence="2 3">
    <name type="scientific">Radiobacillus deserti</name>
    <dbReference type="NCBI Taxonomy" id="2594883"/>
    <lineage>
        <taxon>Bacteria</taxon>
        <taxon>Bacillati</taxon>
        <taxon>Bacillota</taxon>
        <taxon>Bacilli</taxon>
        <taxon>Bacillales</taxon>
        <taxon>Bacillaceae</taxon>
        <taxon>Radiobacillus</taxon>
    </lineage>
</organism>
<dbReference type="EMBL" id="CP041666">
    <property type="protein sequence ID" value="QDP39141.1"/>
    <property type="molecule type" value="Genomic_DNA"/>
</dbReference>
<reference evidence="2 3" key="1">
    <citation type="submission" date="2019-07" db="EMBL/GenBank/DDBJ databases">
        <authorList>
            <person name="Li J."/>
        </authorList>
    </citation>
    <scope>NUCLEOTIDE SEQUENCE [LARGE SCALE GENOMIC DNA]</scope>
    <source>
        <strain evidence="2 3">TKL69</strain>
    </source>
</reference>
<dbReference type="KEGG" id="aqt:FN924_02300"/>
<proteinExistence type="predicted"/>
<dbReference type="InterPro" id="IPR025555">
    <property type="entry name" value="YppG"/>
</dbReference>